<feature type="region of interest" description="Disordered" evidence="1">
    <location>
        <begin position="490"/>
        <end position="516"/>
    </location>
</feature>
<feature type="region of interest" description="Disordered" evidence="1">
    <location>
        <begin position="246"/>
        <end position="288"/>
    </location>
</feature>
<protein>
    <recommendedName>
        <fullName evidence="2">N-acetyltransferase domain-containing protein</fullName>
    </recommendedName>
</protein>
<dbReference type="InterPro" id="IPR050276">
    <property type="entry name" value="MshD_Acetyltransferase"/>
</dbReference>
<proteinExistence type="predicted"/>
<dbReference type="InterPro" id="IPR016181">
    <property type="entry name" value="Acyl_CoA_acyltransferase"/>
</dbReference>
<dbReference type="PANTHER" id="PTHR43617">
    <property type="entry name" value="L-AMINO ACID N-ACETYLTRANSFERASE"/>
    <property type="match status" value="1"/>
</dbReference>
<evidence type="ECO:0000313" key="3">
    <source>
        <dbReference type="EMBL" id="CAE4663729.1"/>
    </source>
</evidence>
<reference evidence="3" key="1">
    <citation type="submission" date="2021-01" db="EMBL/GenBank/DDBJ databases">
        <authorList>
            <person name="Corre E."/>
            <person name="Pelletier E."/>
            <person name="Niang G."/>
            <person name="Scheremetjew M."/>
            <person name="Finn R."/>
            <person name="Kale V."/>
            <person name="Holt S."/>
            <person name="Cochrane G."/>
            <person name="Meng A."/>
            <person name="Brown T."/>
            <person name="Cohen L."/>
        </authorList>
    </citation>
    <scope>NUCLEOTIDE SEQUENCE</scope>
    <source>
        <strain evidence="3">CCMP3105</strain>
    </source>
</reference>
<feature type="domain" description="N-acetyltransferase" evidence="2">
    <location>
        <begin position="476"/>
        <end position="606"/>
    </location>
</feature>
<organism evidence="3">
    <name type="scientific">Alexandrium monilatum</name>
    <dbReference type="NCBI Taxonomy" id="311494"/>
    <lineage>
        <taxon>Eukaryota</taxon>
        <taxon>Sar</taxon>
        <taxon>Alveolata</taxon>
        <taxon>Dinophyceae</taxon>
        <taxon>Gonyaulacales</taxon>
        <taxon>Pyrocystaceae</taxon>
        <taxon>Alexandrium</taxon>
    </lineage>
</organism>
<dbReference type="GO" id="GO:0016747">
    <property type="term" value="F:acyltransferase activity, transferring groups other than amino-acyl groups"/>
    <property type="evidence" value="ECO:0007669"/>
    <property type="project" value="InterPro"/>
</dbReference>
<gene>
    <name evidence="3" type="ORF">AMON00008_LOCUS61525</name>
</gene>
<accession>A0A7S4T2X3</accession>
<dbReference type="Pfam" id="PF00583">
    <property type="entry name" value="Acetyltransf_1"/>
    <property type="match status" value="1"/>
</dbReference>
<name>A0A7S4T2X3_9DINO</name>
<dbReference type="InterPro" id="IPR000182">
    <property type="entry name" value="GNAT_dom"/>
</dbReference>
<dbReference type="AlphaFoldDB" id="A0A7S4T2X3"/>
<sequence length="723" mass="79353">MFDFDEIDEGTPKPRPSKLSLDGEWDCRVDYFRNGGLVEITMRIRGHVGEYEVVGGSQTHQLLDIAVREEKYSVKVDFRWANRRGQKGRGTWTLRASGNVLDGTWSQDGVSGGPWKWTGMRTDVGGAAAALPAADTGPPLPSLDGEWDCLCDAYKLGDLVPFLMTIEGSGGRFELDGQLYLITDITSVWDGALVLVTFHWETAAGNFLKARTGGGSWQFARPFERLNGSWSQDGLTSGPWLWNCTKKAVPPPPPPAAASRQPLPACSEADGSQLGESTSDPSPQSVAPEPLELSITRDQAVALQGELLAAYMGEDFHRRVEELRSTGGGTRKQVETLCTQAQRRILPKYGFDTSRKGLMQSAAELEALAATDPEVASNNELLRWLQACEPQTENADLPAVSPRQPHGYRVKVTDPYDEQAVRRLERLRGSLACAHQDLYRNIYPGLQQQEWMSAIGRDSMVEYVKTEGIVVLHAETLDTGEVVGYVSCQVTSEDPDDSSSSSNGNTPRPETRAVDFDSLGDLDARGRAAQSAEAGERGVGEFSGPSVTIGHIAVLEEHRGRGIGSFLFEGLLGHLRETVPSAAVDLRINVVELNDRAVEWYRRLGFVTVDLWTRRFSFRSGLVPVVFLTMQRREDGPCATWSRFFSADARGSRLVLFPEGSPKDFLRGAARRAWPKLPLAAVGVFDPADGLHELADGRTVDLTQAFVQGRVFFEKPLHTVVSS</sequence>
<dbReference type="CDD" id="cd04301">
    <property type="entry name" value="NAT_SF"/>
    <property type="match status" value="1"/>
</dbReference>
<dbReference type="SUPFAM" id="SSF55729">
    <property type="entry name" value="Acyl-CoA N-acyltransferases (Nat)"/>
    <property type="match status" value="1"/>
</dbReference>
<dbReference type="EMBL" id="HBNR01085876">
    <property type="protein sequence ID" value="CAE4663729.1"/>
    <property type="molecule type" value="Transcribed_RNA"/>
</dbReference>
<evidence type="ECO:0000259" key="2">
    <source>
        <dbReference type="Pfam" id="PF00583"/>
    </source>
</evidence>
<dbReference type="Gene3D" id="3.40.630.30">
    <property type="match status" value="1"/>
</dbReference>
<feature type="compositionally biased region" description="Polar residues" evidence="1">
    <location>
        <begin position="274"/>
        <end position="285"/>
    </location>
</feature>
<evidence type="ECO:0000256" key="1">
    <source>
        <dbReference type="SAM" id="MobiDB-lite"/>
    </source>
</evidence>